<accession>A0ACC2NUP2</accession>
<sequence>MPKSKEMISDSDSASGSEEEIIKLKSKPQKENKEKEKQKDSSDSGDSESEDNSKSKKRAKKSTEKASSKKAKTDSDETSWDLGGNKHVTVRPFKGKWYVDIREMYTDKNGEQKPTKKGVFMNLDTWKQLTKVTDEVNECIKSKN</sequence>
<dbReference type="Proteomes" id="UP001239111">
    <property type="component" value="Chromosome 2"/>
</dbReference>
<proteinExistence type="predicted"/>
<keyword evidence="2" id="KW-1185">Reference proteome</keyword>
<reference evidence="1" key="1">
    <citation type="submission" date="2023-04" db="EMBL/GenBank/DDBJ databases">
        <title>A chromosome-level genome assembly of the parasitoid wasp Eretmocerus hayati.</title>
        <authorList>
            <person name="Zhong Y."/>
            <person name="Liu S."/>
            <person name="Liu Y."/>
        </authorList>
    </citation>
    <scope>NUCLEOTIDE SEQUENCE</scope>
    <source>
        <strain evidence="1">ZJU_SS_LIU_2023</strain>
    </source>
</reference>
<evidence type="ECO:0000313" key="2">
    <source>
        <dbReference type="Proteomes" id="UP001239111"/>
    </source>
</evidence>
<comment type="caution">
    <text evidence="1">The sequence shown here is derived from an EMBL/GenBank/DDBJ whole genome shotgun (WGS) entry which is preliminary data.</text>
</comment>
<protein>
    <submittedName>
        <fullName evidence="1">Uncharacterized protein</fullName>
    </submittedName>
</protein>
<organism evidence="1 2">
    <name type="scientific">Eretmocerus hayati</name>
    <dbReference type="NCBI Taxonomy" id="131215"/>
    <lineage>
        <taxon>Eukaryota</taxon>
        <taxon>Metazoa</taxon>
        <taxon>Ecdysozoa</taxon>
        <taxon>Arthropoda</taxon>
        <taxon>Hexapoda</taxon>
        <taxon>Insecta</taxon>
        <taxon>Pterygota</taxon>
        <taxon>Neoptera</taxon>
        <taxon>Endopterygota</taxon>
        <taxon>Hymenoptera</taxon>
        <taxon>Apocrita</taxon>
        <taxon>Proctotrupomorpha</taxon>
        <taxon>Chalcidoidea</taxon>
        <taxon>Aphelinidae</taxon>
        <taxon>Aphelininae</taxon>
        <taxon>Eretmocerus</taxon>
    </lineage>
</organism>
<name>A0ACC2NUP2_9HYME</name>
<dbReference type="EMBL" id="CM056742">
    <property type="protein sequence ID" value="KAJ8674857.1"/>
    <property type="molecule type" value="Genomic_DNA"/>
</dbReference>
<gene>
    <name evidence="1" type="ORF">QAD02_010643</name>
</gene>
<evidence type="ECO:0000313" key="1">
    <source>
        <dbReference type="EMBL" id="KAJ8674857.1"/>
    </source>
</evidence>